<keyword evidence="3" id="KW-1185">Reference proteome</keyword>
<organism evidence="2 3">
    <name type="scientific">Aureimonas flava</name>
    <dbReference type="NCBI Taxonomy" id="2320271"/>
    <lineage>
        <taxon>Bacteria</taxon>
        <taxon>Pseudomonadati</taxon>
        <taxon>Pseudomonadota</taxon>
        <taxon>Alphaproteobacteria</taxon>
        <taxon>Hyphomicrobiales</taxon>
        <taxon>Aurantimonadaceae</taxon>
        <taxon>Aureimonas</taxon>
    </lineage>
</organism>
<sequence>MKRLLLGSASVVAVVFGLSGAANAQVVGGIDLGDLGVAIGDILTGVDVAALNGLDIGVLNGIGAQLPDNAGVGGIYLNTAVNVAPQLATNVNVALPLDVGADAALGGLVTALGLALSPNTGSAAVVIDTSGIADLVAAIAGGIDVGDQTVTAVGVLANQGIQNATTTVAALADTSTLDVVGGTFDATDEATQAAASAGTAASSAAARYASVSIVNPNVTINNNIVDGSTDGALAGVYAANTALNVAPQIAANLNVASNIAAGVQTATAVGVLANQSISVGLDGGALTGALTGNIAGAVTGGGDN</sequence>
<dbReference type="EMBL" id="QYRN01000004">
    <property type="protein sequence ID" value="RIY01254.1"/>
    <property type="molecule type" value="Genomic_DNA"/>
</dbReference>
<accession>A0A3A1WSL9</accession>
<gene>
    <name evidence="2" type="ORF">D3218_07740</name>
</gene>
<comment type="caution">
    <text evidence="2">The sequence shown here is derived from an EMBL/GenBank/DDBJ whole genome shotgun (WGS) entry which is preliminary data.</text>
</comment>
<feature type="signal peptide" evidence="1">
    <location>
        <begin position="1"/>
        <end position="24"/>
    </location>
</feature>
<dbReference type="AlphaFoldDB" id="A0A3A1WSL9"/>
<evidence type="ECO:0000313" key="3">
    <source>
        <dbReference type="Proteomes" id="UP000265750"/>
    </source>
</evidence>
<evidence type="ECO:0000256" key="1">
    <source>
        <dbReference type="SAM" id="SignalP"/>
    </source>
</evidence>
<proteinExistence type="predicted"/>
<feature type="chain" id="PRO_5017185532" evidence="1">
    <location>
        <begin position="25"/>
        <end position="304"/>
    </location>
</feature>
<evidence type="ECO:0000313" key="2">
    <source>
        <dbReference type="EMBL" id="RIY01254.1"/>
    </source>
</evidence>
<name>A0A3A1WSL9_9HYPH</name>
<dbReference type="Proteomes" id="UP000265750">
    <property type="component" value="Unassembled WGS sequence"/>
</dbReference>
<protein>
    <submittedName>
        <fullName evidence="2">Uncharacterized protein</fullName>
    </submittedName>
</protein>
<dbReference type="RefSeq" id="WP_119539372.1">
    <property type="nucleotide sequence ID" value="NZ_QYRN01000004.1"/>
</dbReference>
<keyword evidence="1" id="KW-0732">Signal</keyword>
<reference evidence="3" key="1">
    <citation type="submission" date="2018-09" db="EMBL/GenBank/DDBJ databases">
        <authorList>
            <person name="Tuo L."/>
        </authorList>
    </citation>
    <scope>NUCLEOTIDE SEQUENCE [LARGE SCALE GENOMIC DNA]</scope>
    <source>
        <strain evidence="3">M2BS4Y-1</strain>
    </source>
</reference>